<proteinExistence type="predicted"/>
<comment type="caution">
    <text evidence="2">The sequence shown here is derived from an EMBL/GenBank/DDBJ whole genome shotgun (WGS) entry which is preliminary data.</text>
</comment>
<keyword evidence="3" id="KW-1185">Reference proteome</keyword>
<evidence type="ECO:0000313" key="2">
    <source>
        <dbReference type="EMBL" id="KYO28878.1"/>
    </source>
</evidence>
<reference evidence="2 3" key="1">
    <citation type="journal article" date="2012" name="Genome Biol.">
        <title>Sequencing three crocodilian genomes to illuminate the evolution of archosaurs and amniotes.</title>
        <authorList>
            <person name="St John J.A."/>
            <person name="Braun E.L."/>
            <person name="Isberg S.R."/>
            <person name="Miles L.G."/>
            <person name="Chong A.Y."/>
            <person name="Gongora J."/>
            <person name="Dalzell P."/>
            <person name="Moran C."/>
            <person name="Bed'hom B."/>
            <person name="Abzhanov A."/>
            <person name="Burgess S.C."/>
            <person name="Cooksey A.M."/>
            <person name="Castoe T.A."/>
            <person name="Crawford N.G."/>
            <person name="Densmore L.D."/>
            <person name="Drew J.C."/>
            <person name="Edwards S.V."/>
            <person name="Faircloth B.C."/>
            <person name="Fujita M.K."/>
            <person name="Greenwold M.J."/>
            <person name="Hoffmann F.G."/>
            <person name="Howard J.M."/>
            <person name="Iguchi T."/>
            <person name="Janes D.E."/>
            <person name="Khan S.Y."/>
            <person name="Kohno S."/>
            <person name="de Koning A.J."/>
            <person name="Lance S.L."/>
            <person name="McCarthy F.M."/>
            <person name="McCormack J.E."/>
            <person name="Merchant M.E."/>
            <person name="Peterson D.G."/>
            <person name="Pollock D.D."/>
            <person name="Pourmand N."/>
            <person name="Raney B.J."/>
            <person name="Roessler K.A."/>
            <person name="Sanford J.R."/>
            <person name="Sawyer R.H."/>
            <person name="Schmidt C.J."/>
            <person name="Triplett E.W."/>
            <person name="Tuberville T.D."/>
            <person name="Venegas-Anaya M."/>
            <person name="Howard J.T."/>
            <person name="Jarvis E.D."/>
            <person name="Guillette L.J.Jr."/>
            <person name="Glenn T.C."/>
            <person name="Green R.E."/>
            <person name="Ray D.A."/>
        </authorList>
    </citation>
    <scope>NUCLEOTIDE SEQUENCE [LARGE SCALE GENOMIC DNA]</scope>
    <source>
        <strain evidence="2">KSC_2009_1</strain>
    </source>
</reference>
<evidence type="ECO:0000256" key="1">
    <source>
        <dbReference type="SAM" id="MobiDB-lite"/>
    </source>
</evidence>
<protein>
    <submittedName>
        <fullName evidence="2">Uncharacterized protein</fullName>
    </submittedName>
</protein>
<gene>
    <name evidence="2" type="ORF">Y1Q_0009727</name>
</gene>
<accession>A0A151MWP9</accession>
<name>A0A151MWP9_ALLMI</name>
<dbReference type="AlphaFoldDB" id="A0A151MWP9"/>
<sequence length="150" mass="17111">MPRGMAQPRAMRETDEEDLDTFLMAGWKLAMIPRSERPRQTPEDSYTPRPQRKEEDASALSPTDERLGLEVGPSTTIDGELPRNMQVRKTQASGRGIWREKVLQTDLKQPPALTPEVSPGWSWEIWDSFGRPQAFETPISPERNLEVLQP</sequence>
<dbReference type="EMBL" id="AKHW03004724">
    <property type="protein sequence ID" value="KYO28878.1"/>
    <property type="molecule type" value="Genomic_DNA"/>
</dbReference>
<organism evidence="2 3">
    <name type="scientific">Alligator mississippiensis</name>
    <name type="common">American alligator</name>
    <dbReference type="NCBI Taxonomy" id="8496"/>
    <lineage>
        <taxon>Eukaryota</taxon>
        <taxon>Metazoa</taxon>
        <taxon>Chordata</taxon>
        <taxon>Craniata</taxon>
        <taxon>Vertebrata</taxon>
        <taxon>Euteleostomi</taxon>
        <taxon>Archelosauria</taxon>
        <taxon>Archosauria</taxon>
        <taxon>Crocodylia</taxon>
        <taxon>Alligatoridae</taxon>
        <taxon>Alligatorinae</taxon>
        <taxon>Alligator</taxon>
    </lineage>
</organism>
<dbReference type="Proteomes" id="UP000050525">
    <property type="component" value="Unassembled WGS sequence"/>
</dbReference>
<evidence type="ECO:0000313" key="3">
    <source>
        <dbReference type="Proteomes" id="UP000050525"/>
    </source>
</evidence>
<feature type="region of interest" description="Disordered" evidence="1">
    <location>
        <begin position="30"/>
        <end position="96"/>
    </location>
</feature>